<proteinExistence type="predicted"/>
<feature type="transmembrane region" description="Helical" evidence="1">
    <location>
        <begin position="20"/>
        <end position="39"/>
    </location>
</feature>
<reference evidence="2 3" key="1">
    <citation type="submission" date="2017-09" db="EMBL/GenBank/DDBJ databases">
        <title>Depth-based differentiation of microbial function through sediment-hosted aquifers and enrichment of novel symbionts in the deep terrestrial subsurface.</title>
        <authorList>
            <person name="Probst A.J."/>
            <person name="Ladd B."/>
            <person name="Jarett J.K."/>
            <person name="Geller-Mcgrath D.E."/>
            <person name="Sieber C.M."/>
            <person name="Emerson J.B."/>
            <person name="Anantharaman K."/>
            <person name="Thomas B.C."/>
            <person name="Malmstrom R."/>
            <person name="Stieglmeier M."/>
            <person name="Klingl A."/>
            <person name="Woyke T."/>
            <person name="Ryan C.M."/>
            <person name="Banfield J.F."/>
        </authorList>
    </citation>
    <scope>NUCLEOTIDE SEQUENCE [LARGE SCALE GENOMIC DNA]</scope>
    <source>
        <strain evidence="2">CG17_big_fil_post_rev_8_21_14_2_50_48_46</strain>
    </source>
</reference>
<evidence type="ECO:0000313" key="3">
    <source>
        <dbReference type="Proteomes" id="UP000231019"/>
    </source>
</evidence>
<dbReference type="EMBL" id="PFFQ01000038">
    <property type="protein sequence ID" value="PIW16329.1"/>
    <property type="molecule type" value="Genomic_DNA"/>
</dbReference>
<dbReference type="Proteomes" id="UP000231019">
    <property type="component" value="Unassembled WGS sequence"/>
</dbReference>
<keyword evidence="1" id="KW-1133">Transmembrane helix</keyword>
<organism evidence="2 3">
    <name type="scientific">bacterium (Candidatus Blackallbacteria) CG17_big_fil_post_rev_8_21_14_2_50_48_46</name>
    <dbReference type="NCBI Taxonomy" id="2014261"/>
    <lineage>
        <taxon>Bacteria</taxon>
        <taxon>Candidatus Blackallbacteria</taxon>
    </lineage>
</organism>
<evidence type="ECO:0000313" key="2">
    <source>
        <dbReference type="EMBL" id="PIW16329.1"/>
    </source>
</evidence>
<sequence>MEDIHEIKPLMNLDFPWLPFLATLSLMIGLILLAAWILLRILRGRKAPESDEAHEENIKEPQTVRDEALAALEKLANSNWIRQEQSKLFYLELEAIFKHFLEGLHLQAVSSFTDQELKDFLKQLPQVSWENSGFETLLNRSLMARFAKGQVSGQAMQNDLENLRKFIQTYAEQTIP</sequence>
<evidence type="ECO:0008006" key="4">
    <source>
        <dbReference type="Google" id="ProtNLM"/>
    </source>
</evidence>
<protein>
    <recommendedName>
        <fullName evidence="4">DUF4381 domain-containing protein</fullName>
    </recommendedName>
</protein>
<gene>
    <name evidence="2" type="ORF">COW36_13430</name>
</gene>
<dbReference type="AlphaFoldDB" id="A0A2M7G3B9"/>
<comment type="caution">
    <text evidence="2">The sequence shown here is derived from an EMBL/GenBank/DDBJ whole genome shotgun (WGS) entry which is preliminary data.</text>
</comment>
<accession>A0A2M7G3B9</accession>
<keyword evidence="1" id="KW-0472">Membrane</keyword>
<name>A0A2M7G3B9_9BACT</name>
<evidence type="ECO:0000256" key="1">
    <source>
        <dbReference type="SAM" id="Phobius"/>
    </source>
</evidence>
<keyword evidence="1" id="KW-0812">Transmembrane</keyword>